<keyword evidence="4" id="KW-0735">Signal-anchor</keyword>
<evidence type="ECO:0008006" key="13">
    <source>
        <dbReference type="Google" id="ProtNLM"/>
    </source>
</evidence>
<dbReference type="PANTHER" id="PTHR32285:SF217">
    <property type="entry name" value="PROTEIN TRICHOME BIREFRINGENCE-LIKE 31"/>
    <property type="match status" value="1"/>
</dbReference>
<keyword evidence="5" id="KW-1133">Transmembrane helix</keyword>
<comment type="similarity">
    <text evidence="2">Belongs to the PC-esterase family. TBL subfamily.</text>
</comment>
<protein>
    <recommendedName>
        <fullName evidence="13">Trichome birefringence-like N-terminal domain-containing protein</fullName>
    </recommendedName>
</protein>
<feature type="domain" description="Trichome birefringence-like C-terminal" evidence="9">
    <location>
        <begin position="122"/>
        <end position="406"/>
    </location>
</feature>
<evidence type="ECO:0000256" key="7">
    <source>
        <dbReference type="ARBA" id="ARBA00023136"/>
    </source>
</evidence>
<feature type="signal peptide" evidence="8">
    <location>
        <begin position="1"/>
        <end position="26"/>
    </location>
</feature>
<keyword evidence="6" id="KW-0333">Golgi apparatus</keyword>
<dbReference type="EMBL" id="JAUJYN010000006">
    <property type="protein sequence ID" value="KAK1268715.1"/>
    <property type="molecule type" value="Genomic_DNA"/>
</dbReference>
<feature type="chain" id="PRO_5043507915" description="Trichome birefringence-like N-terminal domain-containing protein" evidence="8">
    <location>
        <begin position="27"/>
        <end position="417"/>
    </location>
</feature>
<evidence type="ECO:0000256" key="2">
    <source>
        <dbReference type="ARBA" id="ARBA00007727"/>
    </source>
</evidence>
<keyword evidence="8" id="KW-0732">Signal</keyword>
<keyword evidence="12" id="KW-1185">Reference proteome</keyword>
<dbReference type="InterPro" id="IPR025846">
    <property type="entry name" value="TBL_N"/>
</dbReference>
<reference evidence="11" key="1">
    <citation type="journal article" date="2023" name="Nat. Commun.">
        <title>Diploid and tetraploid genomes of Acorus and the evolution of monocots.</title>
        <authorList>
            <person name="Ma L."/>
            <person name="Liu K.W."/>
            <person name="Li Z."/>
            <person name="Hsiao Y.Y."/>
            <person name="Qi Y."/>
            <person name="Fu T."/>
            <person name="Tang G.D."/>
            <person name="Zhang D."/>
            <person name="Sun W.H."/>
            <person name="Liu D.K."/>
            <person name="Li Y."/>
            <person name="Chen G.Z."/>
            <person name="Liu X.D."/>
            <person name="Liao X.Y."/>
            <person name="Jiang Y.T."/>
            <person name="Yu X."/>
            <person name="Hao Y."/>
            <person name="Huang J."/>
            <person name="Zhao X.W."/>
            <person name="Ke S."/>
            <person name="Chen Y.Y."/>
            <person name="Wu W.L."/>
            <person name="Hsu J.L."/>
            <person name="Lin Y.F."/>
            <person name="Huang M.D."/>
            <person name="Li C.Y."/>
            <person name="Huang L."/>
            <person name="Wang Z.W."/>
            <person name="Zhao X."/>
            <person name="Zhong W.Y."/>
            <person name="Peng D.H."/>
            <person name="Ahmad S."/>
            <person name="Lan S."/>
            <person name="Zhang J.S."/>
            <person name="Tsai W.C."/>
            <person name="Van de Peer Y."/>
            <person name="Liu Z.J."/>
        </authorList>
    </citation>
    <scope>NUCLEOTIDE SEQUENCE</scope>
    <source>
        <strain evidence="11">SCP</strain>
    </source>
</reference>
<dbReference type="Pfam" id="PF13839">
    <property type="entry name" value="PC-Esterase"/>
    <property type="match status" value="1"/>
</dbReference>
<evidence type="ECO:0000259" key="9">
    <source>
        <dbReference type="Pfam" id="PF13839"/>
    </source>
</evidence>
<gene>
    <name evidence="11" type="ORF">QJS04_geneDACA008213</name>
</gene>
<dbReference type="PANTHER" id="PTHR32285">
    <property type="entry name" value="PROTEIN TRICHOME BIREFRINGENCE-LIKE 9-RELATED"/>
    <property type="match status" value="1"/>
</dbReference>
<reference evidence="11" key="2">
    <citation type="submission" date="2023-06" db="EMBL/GenBank/DDBJ databases">
        <authorList>
            <person name="Ma L."/>
            <person name="Liu K.-W."/>
            <person name="Li Z."/>
            <person name="Hsiao Y.-Y."/>
            <person name="Qi Y."/>
            <person name="Fu T."/>
            <person name="Tang G."/>
            <person name="Zhang D."/>
            <person name="Sun W.-H."/>
            <person name="Liu D.-K."/>
            <person name="Li Y."/>
            <person name="Chen G.-Z."/>
            <person name="Liu X.-D."/>
            <person name="Liao X.-Y."/>
            <person name="Jiang Y.-T."/>
            <person name="Yu X."/>
            <person name="Hao Y."/>
            <person name="Huang J."/>
            <person name="Zhao X.-W."/>
            <person name="Ke S."/>
            <person name="Chen Y.-Y."/>
            <person name="Wu W.-L."/>
            <person name="Hsu J.-L."/>
            <person name="Lin Y.-F."/>
            <person name="Huang M.-D."/>
            <person name="Li C.-Y."/>
            <person name="Huang L."/>
            <person name="Wang Z.-W."/>
            <person name="Zhao X."/>
            <person name="Zhong W.-Y."/>
            <person name="Peng D.-H."/>
            <person name="Ahmad S."/>
            <person name="Lan S."/>
            <person name="Zhang J.-S."/>
            <person name="Tsai W.-C."/>
            <person name="Van De Peer Y."/>
            <person name="Liu Z.-J."/>
        </authorList>
    </citation>
    <scope>NUCLEOTIDE SEQUENCE</scope>
    <source>
        <strain evidence="11">SCP</strain>
        <tissue evidence="11">Leaves</tissue>
    </source>
</reference>
<comment type="caution">
    <text evidence="11">The sequence shown here is derived from an EMBL/GenBank/DDBJ whole genome shotgun (WGS) entry which is preliminary data.</text>
</comment>
<evidence type="ECO:0000259" key="10">
    <source>
        <dbReference type="Pfam" id="PF14416"/>
    </source>
</evidence>
<sequence length="417" mass="48775">MREPSLPDRRFPMVLAFLILIGTARLLLETSSSPCARVGMLRRLYRAIFGAQDGKHRIGLGSGFNGSECNLFEGRWVSDRDSDPLYEEESCPYLTQQVTCRRNGRPDSLYQSWRWKPHKCDLPRFDAVKLLERLRDKRLMFIGDSIQRIQWESMVCLLQSVIPDNKKSLHRDPPMKIFKAEEFNASIEFYWAPFMVESNADHATKHRVQKRLVRLDSIARHSRHWEGVQVLVFESYVWWMNKPVINATINGSYGVQEFDVPKAYRLALSTWADWIRFNIDSETQRVFFMSMSPTHLWSWEWKPASDDGNCFNETSPIRRSTYWGSGSNLDVMGALKDVMEELKPKVTLLNITQLSEYRKDGHTSVYTERRGELLTSEQRSNPRVYADCIHWCLPGVPDTWNQILYAYLMDDTFKRSM</sequence>
<name>A0AAV9AX49_ACOGR</name>
<dbReference type="InterPro" id="IPR026057">
    <property type="entry name" value="TBL_C"/>
</dbReference>
<keyword evidence="3" id="KW-0812">Transmembrane</keyword>
<evidence type="ECO:0000256" key="3">
    <source>
        <dbReference type="ARBA" id="ARBA00022692"/>
    </source>
</evidence>
<proteinExistence type="inferred from homology"/>
<dbReference type="GO" id="GO:0000139">
    <property type="term" value="C:Golgi membrane"/>
    <property type="evidence" value="ECO:0007669"/>
    <property type="project" value="UniProtKB-SubCell"/>
</dbReference>
<evidence type="ECO:0000256" key="4">
    <source>
        <dbReference type="ARBA" id="ARBA00022968"/>
    </source>
</evidence>
<dbReference type="InterPro" id="IPR029962">
    <property type="entry name" value="TBL"/>
</dbReference>
<evidence type="ECO:0000256" key="5">
    <source>
        <dbReference type="ARBA" id="ARBA00022989"/>
    </source>
</evidence>
<evidence type="ECO:0000256" key="1">
    <source>
        <dbReference type="ARBA" id="ARBA00004323"/>
    </source>
</evidence>
<evidence type="ECO:0000313" key="11">
    <source>
        <dbReference type="EMBL" id="KAK1268715.1"/>
    </source>
</evidence>
<accession>A0AAV9AX49</accession>
<dbReference type="AlphaFoldDB" id="A0AAV9AX49"/>
<evidence type="ECO:0000313" key="12">
    <source>
        <dbReference type="Proteomes" id="UP001179952"/>
    </source>
</evidence>
<dbReference type="Proteomes" id="UP001179952">
    <property type="component" value="Unassembled WGS sequence"/>
</dbReference>
<dbReference type="Pfam" id="PF14416">
    <property type="entry name" value="PMR5N"/>
    <property type="match status" value="1"/>
</dbReference>
<organism evidence="11 12">
    <name type="scientific">Acorus gramineus</name>
    <name type="common">Dwarf sweet flag</name>
    <dbReference type="NCBI Taxonomy" id="55184"/>
    <lineage>
        <taxon>Eukaryota</taxon>
        <taxon>Viridiplantae</taxon>
        <taxon>Streptophyta</taxon>
        <taxon>Embryophyta</taxon>
        <taxon>Tracheophyta</taxon>
        <taxon>Spermatophyta</taxon>
        <taxon>Magnoliopsida</taxon>
        <taxon>Liliopsida</taxon>
        <taxon>Acoraceae</taxon>
        <taxon>Acorus</taxon>
    </lineage>
</organism>
<feature type="domain" description="Trichome birefringence-like N-terminal" evidence="10">
    <location>
        <begin position="68"/>
        <end position="121"/>
    </location>
</feature>
<dbReference type="GO" id="GO:1990538">
    <property type="term" value="F:xylan O-acetyltransferase activity"/>
    <property type="evidence" value="ECO:0007669"/>
    <property type="project" value="UniProtKB-ARBA"/>
</dbReference>
<evidence type="ECO:0000256" key="8">
    <source>
        <dbReference type="SAM" id="SignalP"/>
    </source>
</evidence>
<keyword evidence="7" id="KW-0472">Membrane</keyword>
<comment type="subcellular location">
    <subcellularLocation>
        <location evidence="1">Golgi apparatus membrane</location>
        <topology evidence="1">Single-pass type II membrane protein</topology>
    </subcellularLocation>
</comment>
<evidence type="ECO:0000256" key="6">
    <source>
        <dbReference type="ARBA" id="ARBA00023034"/>
    </source>
</evidence>